<feature type="region of interest" description="Disordered" evidence="1">
    <location>
        <begin position="91"/>
        <end position="114"/>
    </location>
</feature>
<reference evidence="3 5" key="2">
    <citation type="submission" date="2018-03" db="EMBL/GenBank/DDBJ databases">
        <authorList>
            <person name="Fogelqvist J."/>
        </authorList>
    </citation>
    <scope>NUCLEOTIDE SEQUENCE [LARGE SCALE GENOMIC DNA]</scope>
</reference>
<feature type="compositionally biased region" description="Polar residues" evidence="1">
    <location>
        <begin position="103"/>
        <end position="112"/>
    </location>
</feature>
<evidence type="ECO:0000313" key="5">
    <source>
        <dbReference type="Proteomes" id="UP000290189"/>
    </source>
</evidence>
<name>A0A0G4IM00_PLABS</name>
<dbReference type="Proteomes" id="UP000290189">
    <property type="component" value="Unassembled WGS sequence"/>
</dbReference>
<protein>
    <recommendedName>
        <fullName evidence="6">Trichohyalin-plectin-homology domain-containing protein</fullName>
    </recommendedName>
</protein>
<feature type="compositionally biased region" description="Basic and acidic residues" evidence="1">
    <location>
        <begin position="173"/>
        <end position="182"/>
    </location>
</feature>
<proteinExistence type="predicted"/>
<dbReference type="Proteomes" id="UP000039324">
    <property type="component" value="Unassembled WGS sequence"/>
</dbReference>
<sequence>MATAAPGAAGRQRDQLIRQRKRESIIYRLEKRFGHHHELVSLAKDYLTSGDAAIDDLLHMPTDDAASAVADRVRQNTFVDVAVATATPPALPQRTEHQEQPEMEQSLTNGPTPVSGYGHLAGKRNMDNDDWAKVIDLQKRYANMQAELLKQEEQRKRKGIGRELLDQMRVHDKQVAAREQMKAAELQEMQQRSEDERRRQQEESVRKQAEKKEIYEVMTTMRKMKMDAMARERQGRIDEDNRRLKELKKLHKVERRKEQSEREARLTQFADAYKQNEAMNRAKEALKARAREEDVARMRAMERAEQEARMRDEQKKRERYEKQAKMEMVGQDAMRIQKEQQEREMQYVLHYQRMRDQAQDARVEQEKKQRRELIKQCKSANEHLLAERAQRMEQAREANRQERQRLKEQEAVDRERRRQQQEDRIHRQQSYRNDLQGQFGAVAKQNQHQMTDTERRLNSTYLHASHGGTLDGSLTLPMPYDRVRAVNARRGARAVISDSDDEDGNDTDEDAGDAAIEDGYIWPSDPTTGHIETGNEPAPEQQYQKRNATPAKVETRSRSTSMTRPPEREAVDQLEQSVKVDFSYARRERPDLSNRYLHAPFASDGDHNVAEQFTHAYSKQYRPCMIGPFKQSALEQLRAVSSTTTL</sequence>
<feature type="region of interest" description="Disordered" evidence="1">
    <location>
        <begin position="173"/>
        <end position="212"/>
    </location>
</feature>
<evidence type="ECO:0000256" key="1">
    <source>
        <dbReference type="SAM" id="MobiDB-lite"/>
    </source>
</evidence>
<dbReference type="EMBL" id="CDSF01000046">
    <property type="protein sequence ID" value="CEO96174.1"/>
    <property type="molecule type" value="Genomic_DNA"/>
</dbReference>
<reference evidence="2 4" key="1">
    <citation type="submission" date="2015-02" db="EMBL/GenBank/DDBJ databases">
        <authorList>
            <person name="Chooi Y.-H."/>
        </authorList>
    </citation>
    <scope>NUCLEOTIDE SEQUENCE [LARGE SCALE GENOMIC DNA]</scope>
    <source>
        <strain evidence="2">E3</strain>
    </source>
</reference>
<evidence type="ECO:0000313" key="4">
    <source>
        <dbReference type="Proteomes" id="UP000039324"/>
    </source>
</evidence>
<feature type="compositionally biased region" description="Basic and acidic residues" evidence="1">
    <location>
        <begin position="191"/>
        <end position="212"/>
    </location>
</feature>
<evidence type="ECO:0008006" key="6">
    <source>
        <dbReference type="Google" id="ProtNLM"/>
    </source>
</evidence>
<keyword evidence="4" id="KW-1185">Reference proteome</keyword>
<gene>
    <name evidence="2" type="ORF">PBRA_004864</name>
    <name evidence="3" type="ORF">PLBR_LOCUS495</name>
</gene>
<keyword evidence="3" id="KW-0496">Mitochondrion</keyword>
<dbReference type="EMBL" id="OVEO01000001">
    <property type="protein sequence ID" value="SPQ93280.1"/>
    <property type="molecule type" value="Genomic_DNA"/>
</dbReference>
<geneLocation type="mitochondrion" evidence="3"/>
<feature type="compositionally biased region" description="Acidic residues" evidence="1">
    <location>
        <begin position="498"/>
        <end position="516"/>
    </location>
</feature>
<organism evidence="2 4">
    <name type="scientific">Plasmodiophora brassicae</name>
    <name type="common">Clubroot disease agent</name>
    <dbReference type="NCBI Taxonomy" id="37360"/>
    <lineage>
        <taxon>Eukaryota</taxon>
        <taxon>Sar</taxon>
        <taxon>Rhizaria</taxon>
        <taxon>Endomyxa</taxon>
        <taxon>Phytomyxea</taxon>
        <taxon>Plasmodiophorida</taxon>
        <taxon>Plasmodiophoridae</taxon>
        <taxon>Plasmodiophora</taxon>
    </lineage>
</organism>
<evidence type="ECO:0000313" key="3">
    <source>
        <dbReference type="EMBL" id="SPQ93280.1"/>
    </source>
</evidence>
<feature type="compositionally biased region" description="Basic and acidic residues" evidence="1">
    <location>
        <begin position="391"/>
        <end position="426"/>
    </location>
</feature>
<feature type="region of interest" description="Disordered" evidence="1">
    <location>
        <begin position="391"/>
        <end position="433"/>
    </location>
</feature>
<evidence type="ECO:0000313" key="2">
    <source>
        <dbReference type="EMBL" id="CEO96174.1"/>
    </source>
</evidence>
<accession>A0A0G4IM00</accession>
<feature type="region of interest" description="Disordered" evidence="1">
    <location>
        <begin position="494"/>
        <end position="570"/>
    </location>
</feature>
<dbReference type="AlphaFoldDB" id="A0A0G4IM00"/>